<gene>
    <name evidence="3" type="primary">mutS2</name>
    <name evidence="3" type="ORF">jaqu_32820</name>
</gene>
<dbReference type="PROSITE" id="PS50828">
    <property type="entry name" value="SMR"/>
    <property type="match status" value="1"/>
</dbReference>
<feature type="compositionally biased region" description="Basic and acidic residues" evidence="1">
    <location>
        <begin position="1"/>
        <end position="31"/>
    </location>
</feature>
<dbReference type="PATRIC" id="fig|935700.4.peg.3389"/>
<feature type="region of interest" description="Disordered" evidence="1">
    <location>
        <begin position="1"/>
        <end position="50"/>
    </location>
</feature>
<feature type="domain" description="Smr" evidence="2">
    <location>
        <begin position="101"/>
        <end position="191"/>
    </location>
</feature>
<evidence type="ECO:0000313" key="3">
    <source>
        <dbReference type="EMBL" id="KIT14957.1"/>
    </source>
</evidence>
<name>A0A0D1CJQ5_9RHOB</name>
<dbReference type="PANTHER" id="PTHR35562">
    <property type="entry name" value="DNA ENDONUCLEASE SMRA-RELATED"/>
    <property type="match status" value="1"/>
</dbReference>
<dbReference type="EMBL" id="JYFE01000060">
    <property type="protein sequence ID" value="KIT14957.1"/>
    <property type="molecule type" value="Genomic_DNA"/>
</dbReference>
<accession>A0A0D1CJQ5</accession>
<evidence type="ECO:0000256" key="1">
    <source>
        <dbReference type="SAM" id="MobiDB-lite"/>
    </source>
</evidence>
<evidence type="ECO:0000259" key="2">
    <source>
        <dbReference type="PROSITE" id="PS50828"/>
    </source>
</evidence>
<dbReference type="SUPFAM" id="SSF160443">
    <property type="entry name" value="SMR domain-like"/>
    <property type="match status" value="1"/>
</dbReference>
<dbReference type="InterPro" id="IPR002625">
    <property type="entry name" value="Smr_dom"/>
</dbReference>
<dbReference type="InterPro" id="IPR036063">
    <property type="entry name" value="Smr_dom_sf"/>
</dbReference>
<dbReference type="PANTHER" id="PTHR35562:SF2">
    <property type="entry name" value="DNA ENDONUCLEASE SMRA-RELATED"/>
    <property type="match status" value="1"/>
</dbReference>
<dbReference type="Gene3D" id="3.30.1370.110">
    <property type="match status" value="1"/>
</dbReference>
<evidence type="ECO:0000313" key="4">
    <source>
        <dbReference type="Proteomes" id="UP000032232"/>
    </source>
</evidence>
<reference evidence="3 4" key="1">
    <citation type="submission" date="2015-02" db="EMBL/GenBank/DDBJ databases">
        <title>Genome Sequence of Jannaschia aquimarina DSM28248, a member of the Roseobacter clade.</title>
        <authorList>
            <person name="Voget S."/>
            <person name="Daniel R."/>
        </authorList>
    </citation>
    <scope>NUCLEOTIDE SEQUENCE [LARGE SCALE GENOMIC DNA]</scope>
    <source>
        <strain evidence="3 4">GSW-M26</strain>
    </source>
</reference>
<dbReference type="OrthoDB" id="7165597at2"/>
<protein>
    <submittedName>
        <fullName evidence="3">MutS2 protein</fullName>
    </submittedName>
</protein>
<dbReference type="RefSeq" id="WP_043920044.1">
    <property type="nucleotide sequence ID" value="NZ_FZPF01000001.1"/>
</dbReference>
<dbReference type="Proteomes" id="UP000032232">
    <property type="component" value="Unassembled WGS sequence"/>
</dbReference>
<dbReference type="Pfam" id="PF01713">
    <property type="entry name" value="Smr"/>
    <property type="match status" value="1"/>
</dbReference>
<keyword evidence="4" id="KW-1185">Reference proteome</keyword>
<sequence length="194" mass="21507">MTRRLTEADRRAWDAYRKTADPLSDRPRRADPAPAPAKAAQPTMSREPLPTFRVGERVPTRGLTADLAPGPGEASRREPVAMDRKAFTRLRAGKLRPEGKLDLHGMTLEVAHAELTDFILTASARGKRLLLVVTGKGKARDEGGPIPTRIGVLRHQVPQWLRLPPLAPHVLQVTEAHRSHGGSGAYYVYLRRLR</sequence>
<dbReference type="AlphaFoldDB" id="A0A0D1CJQ5"/>
<dbReference type="STRING" id="935700.jaqu_32820"/>
<proteinExistence type="predicted"/>
<organism evidence="3 4">
    <name type="scientific">Jannaschia aquimarina</name>
    <dbReference type="NCBI Taxonomy" id="935700"/>
    <lineage>
        <taxon>Bacteria</taxon>
        <taxon>Pseudomonadati</taxon>
        <taxon>Pseudomonadota</taxon>
        <taxon>Alphaproteobacteria</taxon>
        <taxon>Rhodobacterales</taxon>
        <taxon>Roseobacteraceae</taxon>
        <taxon>Jannaschia</taxon>
    </lineage>
</organism>
<comment type="caution">
    <text evidence="3">The sequence shown here is derived from an EMBL/GenBank/DDBJ whole genome shotgun (WGS) entry which is preliminary data.</text>
</comment>